<feature type="compositionally biased region" description="Polar residues" evidence="1">
    <location>
        <begin position="977"/>
        <end position="1014"/>
    </location>
</feature>
<dbReference type="EnsemblMetazoa" id="BGLB039263-RD">
    <property type="protein sequence ID" value="BGLB039263-PD"/>
    <property type="gene ID" value="BGLB039263"/>
</dbReference>
<evidence type="ECO:0000256" key="1">
    <source>
        <dbReference type="SAM" id="MobiDB-lite"/>
    </source>
</evidence>
<dbReference type="EnsemblMetazoa" id="BGLB039263-RB">
    <property type="protein sequence ID" value="BGLB039263-PB"/>
    <property type="gene ID" value="BGLB039263"/>
</dbReference>
<feature type="compositionally biased region" description="Basic and acidic residues" evidence="1">
    <location>
        <begin position="690"/>
        <end position="702"/>
    </location>
</feature>
<name>A0A2C9M6Z1_BIOGL</name>
<evidence type="ECO:0000313" key="2">
    <source>
        <dbReference type="EnsemblMetazoa" id="BGLB039263-PB"/>
    </source>
</evidence>
<accession>A0A2C9M6Z1</accession>
<feature type="region of interest" description="Disordered" evidence="1">
    <location>
        <begin position="611"/>
        <end position="656"/>
    </location>
</feature>
<feature type="compositionally biased region" description="Low complexity" evidence="1">
    <location>
        <begin position="709"/>
        <end position="724"/>
    </location>
</feature>
<dbReference type="VEuPathDB" id="VectorBase:BGLB039263"/>
<feature type="region of interest" description="Disordered" evidence="1">
    <location>
        <begin position="814"/>
        <end position="873"/>
    </location>
</feature>
<dbReference type="EnsemblMetazoa" id="BGLB039263-RC">
    <property type="protein sequence ID" value="BGLB039263-PC"/>
    <property type="gene ID" value="BGLB039263"/>
</dbReference>
<reference evidence="2" key="1">
    <citation type="submission" date="2020-05" db="UniProtKB">
        <authorList>
            <consortium name="EnsemblMetazoa"/>
        </authorList>
    </citation>
    <scope>IDENTIFICATION</scope>
    <source>
        <strain evidence="2">BB02</strain>
    </source>
</reference>
<dbReference type="EnsemblMetazoa" id="BGLB039263-RA">
    <property type="protein sequence ID" value="BGLB039263-PA"/>
    <property type="gene ID" value="BGLB039263"/>
</dbReference>
<gene>
    <name evidence="2" type="primary">106073891</name>
</gene>
<dbReference type="Proteomes" id="UP000076420">
    <property type="component" value="Unassembled WGS sequence"/>
</dbReference>
<protein>
    <submittedName>
        <fullName evidence="2">Uncharacterized protein</fullName>
    </submittedName>
</protein>
<feature type="region of interest" description="Disordered" evidence="1">
    <location>
        <begin position="671"/>
        <end position="789"/>
    </location>
</feature>
<dbReference type="VEuPathDB" id="VectorBase:BGLAX_045672"/>
<organism evidence="2 3">
    <name type="scientific">Biomphalaria glabrata</name>
    <name type="common">Bloodfluke planorb</name>
    <name type="synonym">Freshwater snail</name>
    <dbReference type="NCBI Taxonomy" id="6526"/>
    <lineage>
        <taxon>Eukaryota</taxon>
        <taxon>Metazoa</taxon>
        <taxon>Spiralia</taxon>
        <taxon>Lophotrochozoa</taxon>
        <taxon>Mollusca</taxon>
        <taxon>Gastropoda</taxon>
        <taxon>Heterobranchia</taxon>
        <taxon>Euthyneura</taxon>
        <taxon>Panpulmonata</taxon>
        <taxon>Hygrophila</taxon>
        <taxon>Lymnaeoidea</taxon>
        <taxon>Planorbidae</taxon>
        <taxon>Biomphalaria</taxon>
    </lineage>
</organism>
<dbReference type="RefSeq" id="XP_013090012.2">
    <property type="nucleotide sequence ID" value="XM_013234558.2"/>
</dbReference>
<dbReference type="RefSeq" id="XP_013090013.2">
    <property type="nucleotide sequence ID" value="XM_013234559.2"/>
</dbReference>
<feature type="region of interest" description="Disordered" evidence="1">
    <location>
        <begin position="927"/>
        <end position="1014"/>
    </location>
</feature>
<feature type="compositionally biased region" description="Polar residues" evidence="1">
    <location>
        <begin position="843"/>
        <end position="873"/>
    </location>
</feature>
<dbReference type="Gene3D" id="1.20.5.1230">
    <property type="entry name" value="Apolipoprotein A-I"/>
    <property type="match status" value="1"/>
</dbReference>
<feature type="region of interest" description="Disordered" evidence="1">
    <location>
        <begin position="193"/>
        <end position="217"/>
    </location>
</feature>
<proteinExistence type="predicted"/>
<feature type="region of interest" description="Disordered" evidence="1">
    <location>
        <begin position="1"/>
        <end position="74"/>
    </location>
</feature>
<feature type="compositionally biased region" description="Basic and acidic residues" evidence="1">
    <location>
        <begin position="10"/>
        <end position="26"/>
    </location>
</feature>
<dbReference type="OrthoDB" id="6130432at2759"/>
<dbReference type="RefSeq" id="XP_013090010.2">
    <property type="nucleotide sequence ID" value="XM_013234556.2"/>
</dbReference>
<feature type="compositionally biased region" description="Low complexity" evidence="1">
    <location>
        <begin position="769"/>
        <end position="781"/>
    </location>
</feature>
<feature type="compositionally biased region" description="Polar residues" evidence="1">
    <location>
        <begin position="204"/>
        <end position="217"/>
    </location>
</feature>
<feature type="compositionally biased region" description="Low complexity" evidence="1">
    <location>
        <begin position="932"/>
        <end position="943"/>
    </location>
</feature>
<evidence type="ECO:0000313" key="3">
    <source>
        <dbReference type="Proteomes" id="UP000076420"/>
    </source>
</evidence>
<feature type="compositionally biased region" description="Low complexity" evidence="1">
    <location>
        <begin position="961"/>
        <end position="974"/>
    </location>
</feature>
<sequence length="1014" mass="106578">MGNLCSSGAERSEKKEENQLPDKPQDGEDEALLPKGEAAVELNADGVQVSSSGGDGGGLGEALGAALSQGKADVSASIETEAHQFSSEGQSAFTRVVQSGKENVETGIQQVNLSADSTASSAATVGNNVVEDVQSAVEETVASAKAATQDAAAEAVNNVQEKIENIALQARQQASSVSENVSSTISTLTSAAVSGAQSAKEETQNVSQSIEAAGTETSNQVLSNANDTVSALDEVNKDIESNSQSNFETLQCTGTSLVNDTNDSLDAGAEQVFTLQSEAEKSLQDDILDKFEELKSSTLNTVESFQKSADEKLTETVDNAQQSASATAGDLISQVEQSTEAISQQAFDASENVNNEVIESAQCVSDSVVNVEADIQESGSNTLSAAFDAAEDASTEAQGFVSDSCQLLNETSQSASETVAQAENVLAEDQQLLKDEASQAVTNAVDATVSTAEDVEREAASAISVVSENATDFTEASTAVQEKEESTTQECTESNTASSGILDNLSATVQNVLQSGANIVQENIVEKLIGNRDEAANDESLDINPADVEVRKEDSINEPTFLEKAKSLLEAHRNSLDETKSVSLINETENISGKDEMEEAVRDVVEGVVKEVESSASAQNSDDVESVEPTQQHENIDEQESSEATEAAQEATARDFVESIIEKATSLVAESFNKQGEETEEEVSTSSEVSVERGEETMEPKKRGVMFVSPQLSEQSSLQLSSPPELSPPAVDDLTPPSDCTNSSGSQNESVDKDELFSSPVSAPTIIFNENNNNNNVLNNNTEEEDESFQRVAMEVTTKAVQDAIKIVTENGTGTFLTNPALSNDIGVSSPSSPENDEEEMTTTDSSQVERGSPVSDITDTSAQGSVSESLSSYDPGAVFRQDVANLADLVTSPIDNISPAESTSADFPAAPLNAATYNDLINFEESSSSQANTPTNAAVNNTCPLPLDDNEDQISNDADPLLPLPSEVPSSLSFDDFNSSPGKPTIVINSPDSAHHTNGSAEDLTTSQSEALI</sequence>
<dbReference type="KEGG" id="bgt:106073891"/>
<dbReference type="AlphaFoldDB" id="A0A2C9M6Z1"/>
<feature type="compositionally biased region" description="Polar residues" evidence="1">
    <location>
        <begin position="738"/>
        <end position="749"/>
    </location>
</feature>